<evidence type="ECO:0000313" key="1">
    <source>
        <dbReference type="EMBL" id="QZT33255.1"/>
    </source>
</evidence>
<organism evidence="1 2">
    <name type="scientific">Caldalkalibacillus thermarum (strain TA2.A1)</name>
    <dbReference type="NCBI Taxonomy" id="986075"/>
    <lineage>
        <taxon>Bacteria</taxon>
        <taxon>Bacillati</taxon>
        <taxon>Bacillota</taxon>
        <taxon>Bacilli</taxon>
        <taxon>Bacillales</taxon>
        <taxon>Bacillaceae</taxon>
        <taxon>Caldalkalibacillus</taxon>
    </lineage>
</organism>
<reference evidence="1 2" key="1">
    <citation type="journal article" date="2020" name="Extremophiles">
        <title>Genomic analysis of Caldalkalibacillus thermarum TA2.A1 reveals aerobic alkaliphilic metabolism and evolutionary hallmarks linking alkaliphilic bacteria and plant life.</title>
        <authorList>
            <person name="de Jong S.I."/>
            <person name="van den Broek M.A."/>
            <person name="Merkel A.Y."/>
            <person name="de la Torre Cortes P."/>
            <person name="Kalamorz F."/>
            <person name="Cook G.M."/>
            <person name="van Loosdrecht M.C.M."/>
            <person name="McMillan D.G.G."/>
        </authorList>
    </citation>
    <scope>NUCLEOTIDE SEQUENCE [LARGE SCALE GENOMIC DNA]</scope>
    <source>
        <strain evidence="1 2">TA2.A1</strain>
    </source>
</reference>
<dbReference type="EMBL" id="CP082237">
    <property type="protein sequence ID" value="QZT33255.1"/>
    <property type="molecule type" value="Genomic_DNA"/>
</dbReference>
<sequence length="123" mass="14947">MDLKEYQLFTELLKRYTVLHILLKVIPLEVQELRHSRLKLSRLYCRMLERVHGRVEQDIKLLRRQMAELGGHIISEEQEKTFRRVTAKFRGYLYQQRYANDVLRGECEELLLYYMTSERGVKQ</sequence>
<dbReference type="InterPro" id="IPR058600">
    <property type="entry name" value="YhjD-like"/>
</dbReference>
<dbReference type="Pfam" id="PF26325">
    <property type="entry name" value="YhjD"/>
    <property type="match status" value="1"/>
</dbReference>
<dbReference type="AlphaFoldDB" id="A0A8X8I2Q7"/>
<dbReference type="RefSeq" id="WP_222822651.1">
    <property type="nucleotide sequence ID" value="NZ_CP082237.1"/>
</dbReference>
<keyword evidence="2" id="KW-1185">Reference proteome</keyword>
<dbReference type="KEGG" id="cthu:HUR95_13290"/>
<evidence type="ECO:0000313" key="2">
    <source>
        <dbReference type="Proteomes" id="UP000825179"/>
    </source>
</evidence>
<protein>
    <submittedName>
        <fullName evidence="1">Uncharacterized protein</fullName>
    </submittedName>
</protein>
<dbReference type="Proteomes" id="UP000825179">
    <property type="component" value="Chromosome"/>
</dbReference>
<gene>
    <name evidence="1" type="ORF">HUR95_13290</name>
</gene>
<name>A0A8X8I2Q7_CALTT</name>
<accession>A0A8X8I2Q7</accession>
<proteinExistence type="predicted"/>